<dbReference type="InterPro" id="IPR029278">
    <property type="entry name" value="Imm26"/>
</dbReference>
<proteinExistence type="predicted"/>
<reference evidence="1 2" key="1">
    <citation type="submission" date="2020-04" db="EMBL/GenBank/DDBJ databases">
        <title>Paraburkholderia sp. G-4-1-8 isolated from soil.</title>
        <authorList>
            <person name="Dahal R.H."/>
        </authorList>
    </citation>
    <scope>NUCLEOTIDE SEQUENCE [LARGE SCALE GENOMIC DNA]</scope>
    <source>
        <strain evidence="1 2">G-4-1-8</strain>
    </source>
</reference>
<name>A0A7Y0A0J8_9BURK</name>
<keyword evidence="2" id="KW-1185">Reference proteome</keyword>
<dbReference type="Pfam" id="PF15428">
    <property type="entry name" value="Imm26"/>
    <property type="match status" value="1"/>
</dbReference>
<sequence>MAKVRGRGKVGDVVKIDLGNGRFGYGRVLPEPLMAFYDLQSTEAMKADVVTGSSVLFMIGVMYRAIKSDRWEVVGNIPLEEPLKAEPRFFVYDMLAKRFSIYHGGKITPSSREDCIGLESAAGWEAEHIEDRLCDHFAGVPNKWVESLKLPEA</sequence>
<evidence type="ECO:0000313" key="2">
    <source>
        <dbReference type="Proteomes" id="UP000583127"/>
    </source>
</evidence>
<dbReference type="EMBL" id="JABBFZ010000020">
    <property type="protein sequence ID" value="NML34256.1"/>
    <property type="molecule type" value="Genomic_DNA"/>
</dbReference>
<dbReference type="RefSeq" id="WP_169500444.1">
    <property type="nucleotide sequence ID" value="NZ_JABBFZ010000020.1"/>
</dbReference>
<dbReference type="AlphaFoldDB" id="A0A7Y0A0J8"/>
<evidence type="ECO:0008006" key="3">
    <source>
        <dbReference type="Google" id="ProtNLM"/>
    </source>
</evidence>
<organism evidence="1 2">
    <name type="scientific">Paraburkholderia antibiotica</name>
    <dbReference type="NCBI Taxonomy" id="2728839"/>
    <lineage>
        <taxon>Bacteria</taxon>
        <taxon>Pseudomonadati</taxon>
        <taxon>Pseudomonadota</taxon>
        <taxon>Betaproteobacteria</taxon>
        <taxon>Burkholderiales</taxon>
        <taxon>Burkholderiaceae</taxon>
        <taxon>Paraburkholderia</taxon>
    </lineage>
</organism>
<protein>
    <recommendedName>
        <fullName evidence="3">Immunity protein 26 of polymorphic toxin system</fullName>
    </recommendedName>
</protein>
<comment type="caution">
    <text evidence="1">The sequence shown here is derived from an EMBL/GenBank/DDBJ whole genome shotgun (WGS) entry which is preliminary data.</text>
</comment>
<gene>
    <name evidence="1" type="ORF">HHL14_25925</name>
</gene>
<accession>A0A7Y0A0J8</accession>
<evidence type="ECO:0000313" key="1">
    <source>
        <dbReference type="EMBL" id="NML34256.1"/>
    </source>
</evidence>
<dbReference type="Proteomes" id="UP000583127">
    <property type="component" value="Unassembled WGS sequence"/>
</dbReference>